<organism evidence="3">
    <name type="scientific">uncultured Caudovirales phage</name>
    <dbReference type="NCBI Taxonomy" id="2100421"/>
    <lineage>
        <taxon>Viruses</taxon>
        <taxon>Duplodnaviria</taxon>
        <taxon>Heunggongvirae</taxon>
        <taxon>Uroviricota</taxon>
        <taxon>Caudoviricetes</taxon>
        <taxon>Peduoviridae</taxon>
        <taxon>Maltschvirus</taxon>
        <taxon>Maltschvirus maltsch</taxon>
    </lineage>
</organism>
<sequence length="55" mass="5852">MGDRVLEGSAAERGGGVNSRLRPPNPLNLLVGLAIVWLASSLVARLCELVVLELR</sequence>
<keyword evidence="2" id="KW-0472">Membrane</keyword>
<dbReference type="EMBL" id="LR796623">
    <property type="protein sequence ID" value="CAB4154865.1"/>
    <property type="molecule type" value="Genomic_DNA"/>
</dbReference>
<keyword evidence="2" id="KW-0812">Transmembrane</keyword>
<evidence type="ECO:0000313" key="3">
    <source>
        <dbReference type="EMBL" id="CAB4154865.1"/>
    </source>
</evidence>
<reference evidence="3" key="1">
    <citation type="submission" date="2020-04" db="EMBL/GenBank/DDBJ databases">
        <authorList>
            <person name="Chiriac C."/>
            <person name="Salcher M."/>
            <person name="Ghai R."/>
            <person name="Kavagutti S V."/>
        </authorList>
    </citation>
    <scope>NUCLEOTIDE SEQUENCE</scope>
</reference>
<feature type="region of interest" description="Disordered" evidence="1">
    <location>
        <begin position="1"/>
        <end position="24"/>
    </location>
</feature>
<evidence type="ECO:0000256" key="1">
    <source>
        <dbReference type="SAM" id="MobiDB-lite"/>
    </source>
</evidence>
<feature type="transmembrane region" description="Helical" evidence="2">
    <location>
        <begin position="29"/>
        <end position="52"/>
    </location>
</feature>
<accession>A0A6J5NCG2</accession>
<keyword evidence="2" id="KW-1133">Transmembrane helix</keyword>
<name>A0A6J5NCG2_9CAUD</name>
<gene>
    <name evidence="3" type="ORF">UFOVP650_42</name>
</gene>
<protein>
    <submittedName>
        <fullName evidence="3">Uncharacterized protein</fullName>
    </submittedName>
</protein>
<evidence type="ECO:0000256" key="2">
    <source>
        <dbReference type="SAM" id="Phobius"/>
    </source>
</evidence>
<proteinExistence type="predicted"/>